<dbReference type="Pfam" id="PF12738">
    <property type="entry name" value="PTCB-BRCT"/>
    <property type="match status" value="1"/>
</dbReference>
<feature type="transmembrane region" description="Helical" evidence="7">
    <location>
        <begin position="1252"/>
        <end position="1275"/>
    </location>
</feature>
<evidence type="ECO:0000256" key="2">
    <source>
        <dbReference type="ARBA" id="ARBA00010992"/>
    </source>
</evidence>
<evidence type="ECO:0000313" key="11">
    <source>
        <dbReference type="Proteomes" id="UP000321518"/>
    </source>
</evidence>
<feature type="region of interest" description="Disordered" evidence="6">
    <location>
        <begin position="1"/>
        <end position="68"/>
    </location>
</feature>
<feature type="transmembrane region" description="Helical" evidence="7">
    <location>
        <begin position="1355"/>
        <end position="1373"/>
    </location>
</feature>
<feature type="transmembrane region" description="Helical" evidence="7">
    <location>
        <begin position="1509"/>
        <end position="1527"/>
    </location>
</feature>
<evidence type="ECO:0000259" key="9">
    <source>
        <dbReference type="PROSITE" id="PS50850"/>
    </source>
</evidence>
<feature type="compositionally biased region" description="Basic and acidic residues" evidence="6">
    <location>
        <begin position="510"/>
        <end position="521"/>
    </location>
</feature>
<protein>
    <submittedName>
        <fullName evidence="10">DNA replication regulator DPB11</fullName>
    </submittedName>
</protein>
<dbReference type="InterPro" id="IPR020846">
    <property type="entry name" value="MFS_dom"/>
</dbReference>
<feature type="transmembrane region" description="Helical" evidence="7">
    <location>
        <begin position="1467"/>
        <end position="1489"/>
    </location>
</feature>
<dbReference type="GO" id="GO:0005351">
    <property type="term" value="F:carbohydrate:proton symporter activity"/>
    <property type="evidence" value="ECO:0007669"/>
    <property type="project" value="TreeGrafter"/>
</dbReference>
<dbReference type="CDD" id="cd17731">
    <property type="entry name" value="BRCT_TopBP1_rpt2_like"/>
    <property type="match status" value="1"/>
</dbReference>
<feature type="region of interest" description="Disordered" evidence="6">
    <location>
        <begin position="898"/>
        <end position="1067"/>
    </location>
</feature>
<feature type="region of interest" description="Disordered" evidence="6">
    <location>
        <begin position="493"/>
        <end position="521"/>
    </location>
</feature>
<dbReference type="Proteomes" id="UP000321518">
    <property type="component" value="Unassembled WGS sequence"/>
</dbReference>
<feature type="region of interest" description="Disordered" evidence="6">
    <location>
        <begin position="538"/>
        <end position="563"/>
    </location>
</feature>
<feature type="transmembrane region" description="Helical" evidence="7">
    <location>
        <begin position="1589"/>
        <end position="1608"/>
    </location>
</feature>
<dbReference type="OrthoDB" id="251770at2759"/>
<dbReference type="SMART" id="SM00292">
    <property type="entry name" value="BRCT"/>
    <property type="match status" value="5"/>
</dbReference>
<dbReference type="Gene3D" id="3.40.50.10190">
    <property type="entry name" value="BRCT domain"/>
    <property type="match status" value="5"/>
</dbReference>
<feature type="compositionally biased region" description="Basic residues" evidence="6">
    <location>
        <begin position="1095"/>
        <end position="1107"/>
    </location>
</feature>
<reference evidence="10 11" key="1">
    <citation type="submission" date="2019-07" db="EMBL/GenBank/DDBJ databases">
        <title>Rhodotorula toruloides NBRC10032 genome sequencing.</title>
        <authorList>
            <person name="Shida Y."/>
            <person name="Takaku H."/>
            <person name="Ogasawara W."/>
            <person name="Mori K."/>
        </authorList>
    </citation>
    <scope>NUCLEOTIDE SEQUENCE [LARGE SCALE GENOMIC DNA]</scope>
    <source>
        <strain evidence="10 11">NBRC10032</strain>
    </source>
</reference>
<dbReference type="PROSITE" id="PS50172">
    <property type="entry name" value="BRCT"/>
    <property type="match status" value="4"/>
</dbReference>
<evidence type="ECO:0000256" key="1">
    <source>
        <dbReference type="ARBA" id="ARBA00004141"/>
    </source>
</evidence>
<dbReference type="InterPro" id="IPR036259">
    <property type="entry name" value="MFS_trans_sf"/>
</dbReference>
<feature type="compositionally biased region" description="Low complexity" evidence="6">
    <location>
        <begin position="30"/>
        <end position="42"/>
    </location>
</feature>
<evidence type="ECO:0000313" key="10">
    <source>
        <dbReference type="EMBL" id="GEM11086.1"/>
    </source>
</evidence>
<feature type="transmembrane region" description="Helical" evidence="7">
    <location>
        <begin position="1534"/>
        <end position="1554"/>
    </location>
</feature>
<dbReference type="CDD" id="cd00027">
    <property type="entry name" value="BRCT"/>
    <property type="match status" value="1"/>
</dbReference>
<feature type="compositionally biased region" description="Polar residues" evidence="6">
    <location>
        <begin position="969"/>
        <end position="979"/>
    </location>
</feature>
<feature type="compositionally biased region" description="Low complexity" evidence="6">
    <location>
        <begin position="935"/>
        <end position="950"/>
    </location>
</feature>
<accession>A0A511KMI8</accession>
<name>A0A511KMI8_RHOTO</name>
<dbReference type="GO" id="GO:0016020">
    <property type="term" value="C:membrane"/>
    <property type="evidence" value="ECO:0007669"/>
    <property type="project" value="UniProtKB-SubCell"/>
</dbReference>
<comment type="subcellular location">
    <subcellularLocation>
        <location evidence="1">Membrane</location>
        <topology evidence="1">Multi-pass membrane protein</topology>
    </subcellularLocation>
</comment>
<dbReference type="PANTHER" id="PTHR48022:SF64">
    <property type="entry name" value="MAJOR FACILITATOR SUPERFAMILY (MFS) PROFILE DOMAIN-CONTAINING PROTEIN"/>
    <property type="match status" value="1"/>
</dbReference>
<keyword evidence="4 7" id="KW-1133">Transmembrane helix</keyword>
<feature type="compositionally biased region" description="Basic and acidic residues" evidence="6">
    <location>
        <begin position="494"/>
        <end position="503"/>
    </location>
</feature>
<dbReference type="EMBL" id="BJWK01000013">
    <property type="protein sequence ID" value="GEM11086.1"/>
    <property type="molecule type" value="Genomic_DNA"/>
</dbReference>
<dbReference type="Gene3D" id="1.20.1250.20">
    <property type="entry name" value="MFS general substrate transporter like domains"/>
    <property type="match status" value="1"/>
</dbReference>
<gene>
    <name evidence="10" type="ORF">Rt10032_c13g5103</name>
</gene>
<feature type="transmembrane region" description="Helical" evidence="7">
    <location>
        <begin position="1282"/>
        <end position="1303"/>
    </location>
</feature>
<feature type="domain" description="BRCT" evidence="8">
    <location>
        <begin position="75"/>
        <end position="145"/>
    </location>
</feature>
<feature type="transmembrane region" description="Helical" evidence="7">
    <location>
        <begin position="1379"/>
        <end position="1398"/>
    </location>
</feature>
<feature type="compositionally biased region" description="Polar residues" evidence="6">
    <location>
        <begin position="907"/>
        <end position="926"/>
    </location>
</feature>
<dbReference type="InterPro" id="IPR050360">
    <property type="entry name" value="MFS_Sugar_Transporters"/>
</dbReference>
<dbReference type="InterPro" id="IPR005829">
    <property type="entry name" value="Sugar_transporter_CS"/>
</dbReference>
<dbReference type="PROSITE" id="PS50850">
    <property type="entry name" value="MFS"/>
    <property type="match status" value="1"/>
</dbReference>
<comment type="caution">
    <text evidence="10">The sequence shown here is derived from an EMBL/GenBank/DDBJ whole genome shotgun (WGS) entry which is preliminary data.</text>
</comment>
<evidence type="ECO:0000259" key="8">
    <source>
        <dbReference type="PROSITE" id="PS50172"/>
    </source>
</evidence>
<organism evidence="10 11">
    <name type="scientific">Rhodotorula toruloides</name>
    <name type="common">Yeast</name>
    <name type="synonym">Rhodosporidium toruloides</name>
    <dbReference type="NCBI Taxonomy" id="5286"/>
    <lineage>
        <taxon>Eukaryota</taxon>
        <taxon>Fungi</taxon>
        <taxon>Dikarya</taxon>
        <taxon>Basidiomycota</taxon>
        <taxon>Pucciniomycotina</taxon>
        <taxon>Microbotryomycetes</taxon>
        <taxon>Sporidiobolales</taxon>
        <taxon>Sporidiobolaceae</taxon>
        <taxon>Rhodotorula</taxon>
    </lineage>
</organism>
<feature type="transmembrane region" description="Helical" evidence="7">
    <location>
        <begin position="1309"/>
        <end position="1334"/>
    </location>
</feature>
<sequence>MPHPSQFKRPVGKKGPRQVTGKRQPKITLRPAPARDPAAPAADKGKRRADAVDVEDEGADEEDQPRYGYRESLRGEAKPLEGLNVSVSGCSGQKEDLWALAIEYGAERHGGLQENTTHLIADGRNSAKYKVAVQRRIHIMKPSWLPAVKEAWTSGEDVDFLELELQHAMPILEGVKASLTGFPQGEYKNALKDLLIRHGAQVISGLNSSVTHLIVASPTAPHSPTPSSDKLLHARKNRASLHPDLAVVWEGWAREAIEYGAIRPERVQEWAWNETGKEPTVKLDWEVAVAPPRSRSTRHLPEASTSALPVPPSEFSQPRTDSALPTRPSLVPSDLTGASKPRSTFKGYDASLLEAVEAGGSTSAALAPAVPTAHDSSNGTVLKKRRRGAPPAANAALGLALPVASLAGDASQALLRTYAGGAADASRFADADISELPTFDEMHAQVSREQGDGTIEVQELAYQLVPGRVEMQLVPKSKSVIRALSSRRAGSFVEADKRGEAVKPKTRQAAGRERVPPVDEATKDAAGVATGADDSAFFDAAPQISPPRKEDRTPTASSEEGTIPPVFQGTRFALMELKGPNPKLIQGVIKARGGEAIIDASEDELERVDWIIVDHVEPPSRFFASSDSRVVSICWLELCIFHDALLKPDDRLLERPLPYHCPVEGARSLRVHFSGFGQEDDPAMHHIKRFMTVIGATFSVAFDRKSTHLVVCALDEDPALRPEDLDGLLNPKVAKAREWGTPICSLRDLRQQVLELAEERDEGKENRPDAATTQDKGKMREITNELEDRAMSGPLSDCVVFFSSKLDADRQALASSVASLGGTVARQQSDVVTHFVHAGSKANEPFRDFKQAKANGASIVHPRWVEECQNAYARVSEGDFPHTFDARKGGQLFDAGVSVSASPPADNVQSVFPTHNKTPIRGSSTIPAALRRSPSKTTPPAASPNASFPPVRRATSAQQLEMEDEGGNEQHQVASSTPLQRRESDVATEVVDAADLGGFDGHHNDFANAPSAHEEPVTSSPRLSARRRDQLAQEDEQESSSDPLAEIPPLRSESRPPVSAPSDDVDEQKNVLKQQTSVLLAQLTEVAPQAEKVGRTRSRTVLTRKKSSSGTISLTMSKTATPATTDSVSTSARRIPGLAYPLDPSQATQDLESLHVVYDNPHEAAAREQIRQALAQRAGLDAGVRCQCRHIPNALHKPGVKWWEIRGLVKLNFFISVVFVGQAFNGFDDGLIGSFQAYPSWHRALGYPSSSAIGLLNAAAYIAGLLTAPVAGYVADKWGRRWCVRYSAIAGLIATAIGACAGLDDANGYAFFIVSRIIFGSGLAFSVVISPILLQELPHPSQRVTIAGLFNTNYAVGNFIAAWLCFGCSYIKNDWSWRTVYIIQIIPALYLLLAIHFVPESPRWLMSKGREAEALDFLVKYHGDGNPKDELVLFEFDEMKETLQKEKDLRQDTWREIVSRPGNRHRLYIVLLIVSCQNLSGTAIIQYYYTHILKLVGITNTQQVTGLNAGLTFWVWLAAILGVYIVSRIKRRTLLLGAWTALILVNVAFTVTAAEYTRTGSLAAGEEGPAVRLSAKLTSSFRSPGRANIALLWLYDGAFFISSPYVYAFKPAERALIVCSEQYQAECLTYSMRAKGMVLWGKSPATRRTYMN</sequence>
<feature type="region of interest" description="Disordered" evidence="6">
    <location>
        <begin position="292"/>
        <end position="338"/>
    </location>
</feature>
<feature type="region of interest" description="Disordered" evidence="6">
    <location>
        <begin position="1089"/>
        <end position="1109"/>
    </location>
</feature>
<keyword evidence="3 7" id="KW-0812">Transmembrane</keyword>
<feature type="domain" description="BRCT" evidence="8">
    <location>
        <begin position="790"/>
        <end position="882"/>
    </location>
</feature>
<dbReference type="InterPro" id="IPR059215">
    <property type="entry name" value="BRCT2_TopBP1-like"/>
</dbReference>
<feature type="domain" description="Major facilitator superfamily (MFS) profile" evidence="9">
    <location>
        <begin position="1214"/>
        <end position="1652"/>
    </location>
</feature>
<evidence type="ECO:0000256" key="4">
    <source>
        <dbReference type="ARBA" id="ARBA00022989"/>
    </source>
</evidence>
<dbReference type="SUPFAM" id="SSF52113">
    <property type="entry name" value="BRCT domain"/>
    <property type="match status" value="4"/>
</dbReference>
<feature type="domain" description="BRCT" evidence="8">
    <location>
        <begin position="167"/>
        <end position="266"/>
    </location>
</feature>
<dbReference type="SUPFAM" id="SSF103473">
    <property type="entry name" value="MFS general substrate transporter"/>
    <property type="match status" value="1"/>
</dbReference>
<dbReference type="PANTHER" id="PTHR48022">
    <property type="entry name" value="PLASTIDIC GLUCOSE TRANSPORTER 4"/>
    <property type="match status" value="1"/>
</dbReference>
<dbReference type="InterPro" id="IPR005828">
    <property type="entry name" value="MFS_sugar_transport-like"/>
</dbReference>
<dbReference type="InterPro" id="IPR036420">
    <property type="entry name" value="BRCT_dom_sf"/>
</dbReference>
<dbReference type="InterPro" id="IPR001357">
    <property type="entry name" value="BRCT_dom"/>
</dbReference>
<proteinExistence type="inferred from homology"/>
<dbReference type="Pfam" id="PF00533">
    <property type="entry name" value="BRCT"/>
    <property type="match status" value="2"/>
</dbReference>
<feature type="compositionally biased region" description="Acidic residues" evidence="6">
    <location>
        <begin position="52"/>
        <end position="63"/>
    </location>
</feature>
<dbReference type="Pfam" id="PF00083">
    <property type="entry name" value="Sugar_tr"/>
    <property type="match status" value="1"/>
</dbReference>
<dbReference type="PROSITE" id="PS00216">
    <property type="entry name" value="SUGAR_TRANSPORT_1"/>
    <property type="match status" value="1"/>
</dbReference>
<comment type="similarity">
    <text evidence="2">Belongs to the major facilitator superfamily. Sugar transporter (TC 2.A.1.1) family.</text>
</comment>
<feature type="domain" description="BRCT" evidence="8">
    <location>
        <begin position="562"/>
        <end position="653"/>
    </location>
</feature>
<evidence type="ECO:0000256" key="7">
    <source>
        <dbReference type="SAM" id="Phobius"/>
    </source>
</evidence>
<evidence type="ECO:0000256" key="5">
    <source>
        <dbReference type="ARBA" id="ARBA00023136"/>
    </source>
</evidence>
<keyword evidence="5 7" id="KW-0472">Membrane</keyword>
<evidence type="ECO:0000256" key="6">
    <source>
        <dbReference type="SAM" id="MobiDB-lite"/>
    </source>
</evidence>
<evidence type="ECO:0000256" key="3">
    <source>
        <dbReference type="ARBA" id="ARBA00022692"/>
    </source>
</evidence>